<dbReference type="InterPro" id="IPR032238">
    <property type="entry name" value="ATP-synth_Z"/>
</dbReference>
<sequence>MDQTWRFARGGDEEAGFPMESAMKEEDRDKKRNGNMKSCKIATWVISMVVACLTGGLVFGWWVFQFHPTNRQLWMVPFSLVLMIAPIFVMMSLLISAFCNSMDQTTTSAAPSSDHVIQQSVQTR</sequence>
<feature type="region of interest" description="Disordered" evidence="1">
    <location>
        <begin position="1"/>
        <end position="34"/>
    </location>
</feature>
<reference evidence="3 4" key="1">
    <citation type="journal article" date="2009" name="Nat. Genet.">
        <title>The genome of the cucumber, Cucumis sativus L.</title>
        <authorList>
            <person name="Huang S."/>
            <person name="Li R."/>
            <person name="Zhang Z."/>
            <person name="Li L."/>
            <person name="Gu X."/>
            <person name="Fan W."/>
            <person name="Lucas W.J."/>
            <person name="Wang X."/>
            <person name="Xie B."/>
            <person name="Ni P."/>
            <person name="Ren Y."/>
            <person name="Zhu H."/>
            <person name="Li J."/>
            <person name="Lin K."/>
            <person name="Jin W."/>
            <person name="Fei Z."/>
            <person name="Li G."/>
            <person name="Staub J."/>
            <person name="Kilian A."/>
            <person name="van der Vossen E.A."/>
            <person name="Wu Y."/>
            <person name="Guo J."/>
            <person name="He J."/>
            <person name="Jia Z."/>
            <person name="Ren Y."/>
            <person name="Tian G."/>
            <person name="Lu Y."/>
            <person name="Ruan J."/>
            <person name="Qian W."/>
            <person name="Wang M."/>
            <person name="Huang Q."/>
            <person name="Li B."/>
            <person name="Xuan Z."/>
            <person name="Cao J."/>
            <person name="Asan"/>
            <person name="Wu Z."/>
            <person name="Zhang J."/>
            <person name="Cai Q."/>
            <person name="Bai Y."/>
            <person name="Zhao B."/>
            <person name="Han Y."/>
            <person name="Li Y."/>
            <person name="Li X."/>
            <person name="Wang S."/>
            <person name="Shi Q."/>
            <person name="Liu S."/>
            <person name="Cho W.K."/>
            <person name="Kim J.Y."/>
            <person name="Xu Y."/>
            <person name="Heller-Uszynska K."/>
            <person name="Miao H."/>
            <person name="Cheng Z."/>
            <person name="Zhang S."/>
            <person name="Wu J."/>
            <person name="Yang Y."/>
            <person name="Kang H."/>
            <person name="Li M."/>
            <person name="Liang H."/>
            <person name="Ren X."/>
            <person name="Shi Z."/>
            <person name="Wen M."/>
            <person name="Jian M."/>
            <person name="Yang H."/>
            <person name="Zhang G."/>
            <person name="Yang Z."/>
            <person name="Chen R."/>
            <person name="Liu S."/>
            <person name="Li J."/>
            <person name="Ma L."/>
            <person name="Liu H."/>
            <person name="Zhou Y."/>
            <person name="Zhao J."/>
            <person name="Fang X."/>
            <person name="Li G."/>
            <person name="Fang L."/>
            <person name="Li Y."/>
            <person name="Liu D."/>
            <person name="Zheng H."/>
            <person name="Zhang Y."/>
            <person name="Qin N."/>
            <person name="Li Z."/>
            <person name="Yang G."/>
            <person name="Yang S."/>
            <person name="Bolund L."/>
            <person name="Kristiansen K."/>
            <person name="Zheng H."/>
            <person name="Li S."/>
            <person name="Zhang X."/>
            <person name="Yang H."/>
            <person name="Wang J."/>
            <person name="Sun R."/>
            <person name="Zhang B."/>
            <person name="Jiang S."/>
            <person name="Wang J."/>
            <person name="Du Y."/>
            <person name="Li S."/>
        </authorList>
    </citation>
    <scope>NUCLEOTIDE SEQUENCE [LARGE SCALE GENOMIC DNA]</scope>
    <source>
        <strain evidence="4">cv. 9930</strain>
    </source>
</reference>
<proteinExistence type="predicted"/>
<accession>A0A0A0L5S1</accession>
<organism evidence="3 4">
    <name type="scientific">Cucumis sativus</name>
    <name type="common">Cucumber</name>
    <dbReference type="NCBI Taxonomy" id="3659"/>
    <lineage>
        <taxon>Eukaryota</taxon>
        <taxon>Viridiplantae</taxon>
        <taxon>Streptophyta</taxon>
        <taxon>Embryophyta</taxon>
        <taxon>Tracheophyta</taxon>
        <taxon>Spermatophyta</taxon>
        <taxon>Magnoliopsida</taxon>
        <taxon>eudicotyledons</taxon>
        <taxon>Gunneridae</taxon>
        <taxon>Pentapetalae</taxon>
        <taxon>rosids</taxon>
        <taxon>fabids</taxon>
        <taxon>Cucurbitales</taxon>
        <taxon>Cucurbitaceae</taxon>
        <taxon>Benincaseae</taxon>
        <taxon>Cucumis</taxon>
    </lineage>
</organism>
<dbReference type="Proteomes" id="UP000029981">
    <property type="component" value="Chromosome 3"/>
</dbReference>
<reference evidence="3 4" key="4">
    <citation type="journal article" date="2011" name="BMC Genomics">
        <title>RNA-Seq improves annotation of protein-coding genes in the cucumber genome.</title>
        <authorList>
            <person name="Li Z."/>
            <person name="Zhang Z."/>
            <person name="Yan P."/>
            <person name="Huang S."/>
            <person name="Fei Z."/>
            <person name="Lin K."/>
        </authorList>
    </citation>
    <scope>NUCLEOTIDE SEQUENCE [LARGE SCALE GENOMIC DNA]</scope>
    <source>
        <strain evidence="4">cv. 9930</strain>
    </source>
</reference>
<dbReference type="Gramene" id="KGN56384">
    <property type="protein sequence ID" value="KGN56384"/>
    <property type="gene ID" value="Csa_3G118200"/>
</dbReference>
<keyword evidence="2" id="KW-0812">Transmembrane</keyword>
<keyword evidence="4" id="KW-1185">Reference proteome</keyword>
<dbReference type="PANTHER" id="PTHR35165:SF1">
    <property type="entry name" value="OS04G0577375 PROTEIN"/>
    <property type="match status" value="1"/>
</dbReference>
<keyword evidence="2" id="KW-1133">Transmembrane helix</keyword>
<evidence type="ECO:0000256" key="2">
    <source>
        <dbReference type="SAM" id="Phobius"/>
    </source>
</evidence>
<evidence type="ECO:0000256" key="1">
    <source>
        <dbReference type="SAM" id="MobiDB-lite"/>
    </source>
</evidence>
<feature type="compositionally biased region" description="Basic and acidic residues" evidence="1">
    <location>
        <begin position="22"/>
        <end position="32"/>
    </location>
</feature>
<keyword evidence="2" id="KW-0472">Membrane</keyword>
<evidence type="ECO:0008006" key="5">
    <source>
        <dbReference type="Google" id="ProtNLM"/>
    </source>
</evidence>
<dbReference type="AlphaFoldDB" id="A0A0A0L5S1"/>
<protein>
    <recommendedName>
        <fullName evidence="5">Transmembrane protein</fullName>
    </recommendedName>
</protein>
<name>A0A0A0L5S1_CUCSA</name>
<gene>
    <name evidence="3" type="ORF">Csa_3G118200</name>
</gene>
<reference evidence="3 4" key="3">
    <citation type="journal article" date="2010" name="BMC Genomics">
        <title>Transcriptome sequencing and comparative analysis of cucumber flowers with different sex types.</title>
        <authorList>
            <person name="Guo S."/>
            <person name="Zheng Y."/>
            <person name="Joung J.G."/>
            <person name="Liu S."/>
            <person name="Zhang Z."/>
            <person name="Crasta O.R."/>
            <person name="Sobral B.W."/>
            <person name="Xu Y."/>
            <person name="Huang S."/>
            <person name="Fei Z."/>
        </authorList>
    </citation>
    <scope>NUCLEOTIDE SEQUENCE [LARGE SCALE GENOMIC DNA]</scope>
    <source>
        <strain evidence="4">cv. 9930</strain>
    </source>
</reference>
<evidence type="ECO:0000313" key="4">
    <source>
        <dbReference type="Proteomes" id="UP000029981"/>
    </source>
</evidence>
<dbReference type="PANTHER" id="PTHR35165">
    <property type="entry name" value="OS08G0113900 PROTEIN"/>
    <property type="match status" value="1"/>
</dbReference>
<dbReference type="OMA" id="MLGWWEY"/>
<dbReference type="Pfam" id="PF16594">
    <property type="entry name" value="ATP-synt_Z"/>
    <property type="match status" value="1"/>
</dbReference>
<evidence type="ECO:0000313" key="3">
    <source>
        <dbReference type="EMBL" id="KGN56384.1"/>
    </source>
</evidence>
<feature type="transmembrane region" description="Helical" evidence="2">
    <location>
        <begin position="76"/>
        <end position="99"/>
    </location>
</feature>
<feature type="transmembrane region" description="Helical" evidence="2">
    <location>
        <begin position="41"/>
        <end position="64"/>
    </location>
</feature>
<dbReference type="EMBL" id="CM002924">
    <property type="protein sequence ID" value="KGN56384.1"/>
    <property type="molecule type" value="Genomic_DNA"/>
</dbReference>
<reference evidence="3 4" key="2">
    <citation type="journal article" date="2009" name="PLoS ONE">
        <title>An integrated genetic and cytogenetic map of the cucumber genome.</title>
        <authorList>
            <person name="Ren Y."/>
            <person name="Zhang Z."/>
            <person name="Liu J."/>
            <person name="Staub J.E."/>
            <person name="Han Y."/>
            <person name="Cheng Z."/>
            <person name="Li X."/>
            <person name="Lu J."/>
            <person name="Miao H."/>
            <person name="Kang H."/>
            <person name="Xie B."/>
            <person name="Gu X."/>
            <person name="Wang X."/>
            <person name="Du Y."/>
            <person name="Jin W."/>
            <person name="Huang S."/>
        </authorList>
    </citation>
    <scope>NUCLEOTIDE SEQUENCE [LARGE SCALE GENOMIC DNA]</scope>
    <source>
        <strain evidence="4">cv. 9930</strain>
    </source>
</reference>